<dbReference type="Gene3D" id="2.70.98.10">
    <property type="match status" value="1"/>
</dbReference>
<dbReference type="InterPro" id="IPR011013">
    <property type="entry name" value="Gal_mutarotase_sf_dom"/>
</dbReference>
<accession>A0A545TUI7</accession>
<dbReference type="OrthoDB" id="9796517at2"/>
<keyword evidence="2" id="KW-1185">Reference proteome</keyword>
<name>A0A545TUI7_9PROT</name>
<evidence type="ECO:0000313" key="2">
    <source>
        <dbReference type="Proteomes" id="UP000315252"/>
    </source>
</evidence>
<dbReference type="InterPro" id="IPR014718">
    <property type="entry name" value="GH-type_carb-bd"/>
</dbReference>
<dbReference type="SUPFAM" id="SSF74650">
    <property type="entry name" value="Galactose mutarotase-like"/>
    <property type="match status" value="1"/>
</dbReference>
<gene>
    <name evidence="1" type="ORF">FKG95_12100</name>
</gene>
<organism evidence="1 2">
    <name type="scientific">Denitrobaculum tricleocarpae</name>
    <dbReference type="NCBI Taxonomy" id="2591009"/>
    <lineage>
        <taxon>Bacteria</taxon>
        <taxon>Pseudomonadati</taxon>
        <taxon>Pseudomonadota</taxon>
        <taxon>Alphaproteobacteria</taxon>
        <taxon>Rhodospirillales</taxon>
        <taxon>Rhodospirillaceae</taxon>
        <taxon>Denitrobaculum</taxon>
    </lineage>
</organism>
<dbReference type="GO" id="GO:0005975">
    <property type="term" value="P:carbohydrate metabolic process"/>
    <property type="evidence" value="ECO:0007669"/>
    <property type="project" value="InterPro"/>
</dbReference>
<sequence length="371" mass="40983">MVTTETSRSSASSVTRTLPFLPSRERMCSCLSWASSDGSIVFDLFPFLTLSDQTTVMERKTEALCREAAMQAPQVESLRFDDTELHLVPELGGVIIGYSSRIGTDHHHWMRPVRLETVVEKGAIASSSYPLVPFSNRIAQGRFHYDGREITLPPDPLLPPHAIHGHGWRAAWEVSERSESTMLLRYRHRADDWPWAYEATQRCGLDAEGLWIEMTLKNLSEQPMPAGLGLHPHFPRTADVRLKAAVAQAHVADPCLLPIAKRDDHPAIAPLGSGGPLPEGLDLCFEGWDGSAEILWPAENRGLRVVAGPEFGHLVIFTPPDEDFFCVEPVSHCVNAVNLEGSEWGVTGLVHLAPGESVSASARFQPFYPKI</sequence>
<proteinExistence type="predicted"/>
<dbReference type="Pfam" id="PF01263">
    <property type="entry name" value="Aldose_epim"/>
    <property type="match status" value="1"/>
</dbReference>
<dbReference type="EMBL" id="VHSH01000003">
    <property type="protein sequence ID" value="TQV80883.1"/>
    <property type="molecule type" value="Genomic_DNA"/>
</dbReference>
<dbReference type="Proteomes" id="UP000315252">
    <property type="component" value="Unassembled WGS sequence"/>
</dbReference>
<reference evidence="1 2" key="1">
    <citation type="submission" date="2019-06" db="EMBL/GenBank/DDBJ databases">
        <title>Whole genome sequence for Rhodospirillaceae sp. R148.</title>
        <authorList>
            <person name="Wang G."/>
        </authorList>
    </citation>
    <scope>NUCLEOTIDE SEQUENCE [LARGE SCALE GENOMIC DNA]</scope>
    <source>
        <strain evidence="1 2">R148</strain>
    </source>
</reference>
<comment type="caution">
    <text evidence="1">The sequence shown here is derived from an EMBL/GenBank/DDBJ whole genome shotgun (WGS) entry which is preliminary data.</text>
</comment>
<dbReference type="GO" id="GO:0030246">
    <property type="term" value="F:carbohydrate binding"/>
    <property type="evidence" value="ECO:0007669"/>
    <property type="project" value="InterPro"/>
</dbReference>
<dbReference type="GO" id="GO:0016853">
    <property type="term" value="F:isomerase activity"/>
    <property type="evidence" value="ECO:0007669"/>
    <property type="project" value="InterPro"/>
</dbReference>
<dbReference type="AlphaFoldDB" id="A0A545TUI7"/>
<evidence type="ECO:0000313" key="1">
    <source>
        <dbReference type="EMBL" id="TQV80883.1"/>
    </source>
</evidence>
<protein>
    <submittedName>
        <fullName evidence="1">Aldose 1-epimerase</fullName>
    </submittedName>
</protein>
<dbReference type="CDD" id="cd09021">
    <property type="entry name" value="Aldose_epim_Ec_YphB"/>
    <property type="match status" value="1"/>
</dbReference>
<dbReference type="InterPro" id="IPR008183">
    <property type="entry name" value="Aldose_1/G6P_1-epimerase"/>
</dbReference>